<evidence type="ECO:0000313" key="2">
    <source>
        <dbReference type="EMBL" id="ETE57821.1"/>
    </source>
</evidence>
<protein>
    <submittedName>
        <fullName evidence="2">Uncharacterized protein</fullName>
    </submittedName>
</protein>
<feature type="non-terminal residue" evidence="2">
    <location>
        <position position="129"/>
    </location>
</feature>
<dbReference type="Proteomes" id="UP000018936">
    <property type="component" value="Unassembled WGS sequence"/>
</dbReference>
<accession>V8N7C4</accession>
<evidence type="ECO:0000256" key="1">
    <source>
        <dbReference type="SAM" id="MobiDB-lite"/>
    </source>
</evidence>
<organism evidence="2 3">
    <name type="scientific">Ophiophagus hannah</name>
    <name type="common">King cobra</name>
    <name type="synonym">Naja hannah</name>
    <dbReference type="NCBI Taxonomy" id="8665"/>
    <lineage>
        <taxon>Eukaryota</taxon>
        <taxon>Metazoa</taxon>
        <taxon>Chordata</taxon>
        <taxon>Craniata</taxon>
        <taxon>Vertebrata</taxon>
        <taxon>Euteleostomi</taxon>
        <taxon>Lepidosauria</taxon>
        <taxon>Squamata</taxon>
        <taxon>Bifurcata</taxon>
        <taxon>Unidentata</taxon>
        <taxon>Episquamata</taxon>
        <taxon>Toxicofera</taxon>
        <taxon>Serpentes</taxon>
        <taxon>Colubroidea</taxon>
        <taxon>Elapidae</taxon>
        <taxon>Elapinae</taxon>
        <taxon>Ophiophagus</taxon>
    </lineage>
</organism>
<feature type="non-terminal residue" evidence="2">
    <location>
        <position position="1"/>
    </location>
</feature>
<comment type="caution">
    <text evidence="2">The sequence shown here is derived from an EMBL/GenBank/DDBJ whole genome shotgun (WGS) entry which is preliminary data.</text>
</comment>
<gene>
    <name evidence="2" type="ORF">L345_16460</name>
</gene>
<proteinExistence type="predicted"/>
<dbReference type="AlphaFoldDB" id="V8N7C4"/>
<feature type="region of interest" description="Disordered" evidence="1">
    <location>
        <begin position="107"/>
        <end position="129"/>
    </location>
</feature>
<sequence length="129" mass="14319">HLEPGGNRAAKLQAASSQQNNAIATSNLSHCHSCSLGLCTWVCVVTGLLTASDLSFLEKQPVYCVLFSFAPFLFFPFCEAWTVDLSSWTAESENPLVRVDEKIKLKEGKKEGREGGEERRGEERRGERN</sequence>
<keyword evidence="3" id="KW-1185">Reference proteome</keyword>
<evidence type="ECO:0000313" key="3">
    <source>
        <dbReference type="Proteomes" id="UP000018936"/>
    </source>
</evidence>
<dbReference type="EMBL" id="AZIM01007690">
    <property type="protein sequence ID" value="ETE57821.1"/>
    <property type="molecule type" value="Genomic_DNA"/>
</dbReference>
<name>V8N7C4_OPHHA</name>
<reference evidence="2 3" key="1">
    <citation type="journal article" date="2013" name="Proc. Natl. Acad. Sci. U.S.A.">
        <title>The king cobra genome reveals dynamic gene evolution and adaptation in the snake venom system.</title>
        <authorList>
            <person name="Vonk F.J."/>
            <person name="Casewell N.R."/>
            <person name="Henkel C.V."/>
            <person name="Heimberg A.M."/>
            <person name="Jansen H.J."/>
            <person name="McCleary R.J."/>
            <person name="Kerkkamp H.M."/>
            <person name="Vos R.A."/>
            <person name="Guerreiro I."/>
            <person name="Calvete J.J."/>
            <person name="Wuster W."/>
            <person name="Woods A.E."/>
            <person name="Logan J.M."/>
            <person name="Harrison R.A."/>
            <person name="Castoe T.A."/>
            <person name="de Koning A.P."/>
            <person name="Pollock D.D."/>
            <person name="Yandell M."/>
            <person name="Calderon D."/>
            <person name="Renjifo C."/>
            <person name="Currier R.B."/>
            <person name="Salgado D."/>
            <person name="Pla D."/>
            <person name="Sanz L."/>
            <person name="Hyder A.S."/>
            <person name="Ribeiro J.M."/>
            <person name="Arntzen J.W."/>
            <person name="van den Thillart G.E."/>
            <person name="Boetzer M."/>
            <person name="Pirovano W."/>
            <person name="Dirks R.P."/>
            <person name="Spaink H.P."/>
            <person name="Duboule D."/>
            <person name="McGlinn E."/>
            <person name="Kini R.M."/>
            <person name="Richardson M.K."/>
        </authorList>
    </citation>
    <scope>NUCLEOTIDE SEQUENCE</scope>
    <source>
        <tissue evidence="2">Blood</tissue>
    </source>
</reference>